<protein>
    <submittedName>
        <fullName evidence="7">PTS cellobiose transporter subunit IIA</fullName>
    </submittedName>
</protein>
<evidence type="ECO:0000313" key="7">
    <source>
        <dbReference type="EMBL" id="AUI72068.1"/>
    </source>
</evidence>
<reference evidence="7 8" key="1">
    <citation type="submission" date="2016-12" db="EMBL/GenBank/DDBJ databases">
        <title>The whole genome sequencing and assembly of Lactobacillus alimentarius DSM 20249T strain.</title>
        <authorList>
            <person name="Lee Y.-J."/>
            <person name="Yi H."/>
            <person name="Bahn Y.-S."/>
            <person name="Kim J.F."/>
            <person name="Lee D.-W."/>
        </authorList>
    </citation>
    <scope>NUCLEOTIDE SEQUENCE [LARGE SCALE GENOMIC DNA]</scope>
    <source>
        <strain evidence="7 8">DSM 20249</strain>
    </source>
</reference>
<dbReference type="CDD" id="cd00211">
    <property type="entry name" value="PTS_IIA_fru"/>
    <property type="match status" value="1"/>
</dbReference>
<keyword evidence="3" id="KW-0762">Sugar transport</keyword>
<dbReference type="RefSeq" id="WP_057737299.1">
    <property type="nucleotide sequence ID" value="NZ_AZDQ01000005.1"/>
</dbReference>
<keyword evidence="1" id="KW-0813">Transport</keyword>
<sequence>MDKEIFNQGNIYFDKTSQTQDDAFKQIAKFVMEKEYSTDVESFYQGLVNREKESTTGFKDGIAIPHSNDASITKPGLFLIKFDKSIEWDALDKKPIKVAFVLSIPKEGAEEHLRLLSKIARKLMDDEFRQNILENDDIATLSATVDEI</sequence>
<dbReference type="InterPro" id="IPR016152">
    <property type="entry name" value="PTrfase/Anion_transptr"/>
</dbReference>
<evidence type="ECO:0000256" key="5">
    <source>
        <dbReference type="ARBA" id="ARBA00022683"/>
    </source>
</evidence>
<dbReference type="OrthoDB" id="95460at2"/>
<dbReference type="GO" id="GO:0016020">
    <property type="term" value="C:membrane"/>
    <property type="evidence" value="ECO:0007669"/>
    <property type="project" value="InterPro"/>
</dbReference>
<dbReference type="STRING" id="1423720.FC67_GL001357"/>
<evidence type="ECO:0000259" key="6">
    <source>
        <dbReference type="PROSITE" id="PS51094"/>
    </source>
</evidence>
<evidence type="ECO:0000313" key="8">
    <source>
        <dbReference type="Proteomes" id="UP000234653"/>
    </source>
</evidence>
<dbReference type="Proteomes" id="UP000234653">
    <property type="component" value="Chromosome"/>
</dbReference>
<keyword evidence="5" id="KW-0598">Phosphotransferase system</keyword>
<keyword evidence="4" id="KW-0808">Transferase</keyword>
<dbReference type="PANTHER" id="PTHR47738:SF2">
    <property type="entry name" value="PTS SYSTEM FRUCTOSE-LIKE EIIA COMPONENT"/>
    <property type="match status" value="1"/>
</dbReference>
<dbReference type="GO" id="GO:0009401">
    <property type="term" value="P:phosphoenolpyruvate-dependent sugar phosphotransferase system"/>
    <property type="evidence" value="ECO:0007669"/>
    <property type="project" value="UniProtKB-KW"/>
</dbReference>
<organism evidence="7 8">
    <name type="scientific">Companilactobacillus alimentarius DSM 20249</name>
    <dbReference type="NCBI Taxonomy" id="1423720"/>
    <lineage>
        <taxon>Bacteria</taxon>
        <taxon>Bacillati</taxon>
        <taxon>Bacillota</taxon>
        <taxon>Bacilli</taxon>
        <taxon>Lactobacillales</taxon>
        <taxon>Lactobacillaceae</taxon>
        <taxon>Companilactobacillus</taxon>
    </lineage>
</organism>
<keyword evidence="8" id="KW-1185">Reference proteome</keyword>
<proteinExistence type="predicted"/>
<name>A0A2K9HI61_9LACO</name>
<dbReference type="PANTHER" id="PTHR47738">
    <property type="entry name" value="PTS SYSTEM FRUCTOSE-LIKE EIIA COMPONENT-RELATED"/>
    <property type="match status" value="1"/>
</dbReference>
<dbReference type="SUPFAM" id="SSF55804">
    <property type="entry name" value="Phoshotransferase/anion transport protein"/>
    <property type="match status" value="1"/>
</dbReference>
<accession>A0A2K9HI61</accession>
<evidence type="ECO:0000256" key="4">
    <source>
        <dbReference type="ARBA" id="ARBA00022679"/>
    </source>
</evidence>
<dbReference type="InterPro" id="IPR004715">
    <property type="entry name" value="PTS_IIA_fruc"/>
</dbReference>
<dbReference type="KEGG" id="lali:LA20249_07700"/>
<dbReference type="NCBIfam" id="TIGR00848">
    <property type="entry name" value="fruA"/>
    <property type="match status" value="1"/>
</dbReference>
<evidence type="ECO:0000256" key="3">
    <source>
        <dbReference type="ARBA" id="ARBA00022597"/>
    </source>
</evidence>
<dbReference type="InterPro" id="IPR051541">
    <property type="entry name" value="PTS_SugarTrans_NitroReg"/>
</dbReference>
<dbReference type="PROSITE" id="PS51094">
    <property type="entry name" value="PTS_EIIA_TYPE_2"/>
    <property type="match status" value="1"/>
</dbReference>
<dbReference type="Pfam" id="PF00359">
    <property type="entry name" value="PTS_EIIA_2"/>
    <property type="match status" value="1"/>
</dbReference>
<feature type="domain" description="PTS EIIA type-2" evidence="6">
    <location>
        <begin position="4"/>
        <end position="148"/>
    </location>
</feature>
<dbReference type="InterPro" id="IPR002178">
    <property type="entry name" value="PTS_EIIA_type-2_dom"/>
</dbReference>
<gene>
    <name evidence="7" type="ORF">LA20249_07700</name>
</gene>
<dbReference type="EMBL" id="CP018867">
    <property type="protein sequence ID" value="AUI72068.1"/>
    <property type="molecule type" value="Genomic_DNA"/>
</dbReference>
<dbReference type="GO" id="GO:0008982">
    <property type="term" value="F:protein-N(PI)-phosphohistidine-sugar phosphotransferase activity"/>
    <property type="evidence" value="ECO:0007669"/>
    <property type="project" value="InterPro"/>
</dbReference>
<evidence type="ECO:0000256" key="2">
    <source>
        <dbReference type="ARBA" id="ARBA00022553"/>
    </source>
</evidence>
<dbReference type="Gene3D" id="3.40.930.10">
    <property type="entry name" value="Mannitol-specific EII, Chain A"/>
    <property type="match status" value="1"/>
</dbReference>
<evidence type="ECO:0000256" key="1">
    <source>
        <dbReference type="ARBA" id="ARBA00022448"/>
    </source>
</evidence>
<dbReference type="AlphaFoldDB" id="A0A2K9HI61"/>
<keyword evidence="2" id="KW-0597">Phosphoprotein</keyword>